<sequence>MAVAQSSAPSPISGAPGQDFPGLPEFFVWTACCHAANSPDFFDGLCQEYTDGLKASSPALGSWEAAVATTQAASVGVKLQQSLAWCGLGACLMCCALALRGLSMEGAAPEVQTDINTNAVYGSTADLAETLFKRSGCSPIGSDSMQKTGEQGCIYFSIFENQNHAEHEFAANCVPATVCKEDVVGMTKGMVATYGVVLQILQGNLGSLAWIGEGPTESCFAGMNKINMGQVDEVMVKSPIKLGPIVLGYEEKLSIEGMEKLKAAESLSKCKDDSSVGYLFIHKNQYWSGEKSATDLEAFTKMKQEKEEQKKEKQRQQQLKQIEAALAAKNKEEAEKALEKAGAAPPAIASKSVDKDAVAAAKESGKIKGDVKISTDSGAKIKIDAQRRLSRSGLPQHRPEDVLI</sequence>
<feature type="compositionally biased region" description="Basic and acidic residues" evidence="1">
    <location>
        <begin position="352"/>
        <end position="372"/>
    </location>
</feature>
<feature type="region of interest" description="Disordered" evidence="1">
    <location>
        <begin position="384"/>
        <end position="404"/>
    </location>
</feature>
<dbReference type="EMBL" id="CAJNDS010002424">
    <property type="protein sequence ID" value="CAE7468720.1"/>
    <property type="molecule type" value="Genomic_DNA"/>
</dbReference>
<keyword evidence="3" id="KW-1185">Reference proteome</keyword>
<dbReference type="OrthoDB" id="446233at2759"/>
<dbReference type="AlphaFoldDB" id="A0A812SAG3"/>
<gene>
    <name evidence="2" type="ORF">SNAT2548_LOCUS26243</name>
</gene>
<organism evidence="2 3">
    <name type="scientific">Symbiodinium natans</name>
    <dbReference type="NCBI Taxonomy" id="878477"/>
    <lineage>
        <taxon>Eukaryota</taxon>
        <taxon>Sar</taxon>
        <taxon>Alveolata</taxon>
        <taxon>Dinophyceae</taxon>
        <taxon>Suessiales</taxon>
        <taxon>Symbiodiniaceae</taxon>
        <taxon>Symbiodinium</taxon>
    </lineage>
</organism>
<evidence type="ECO:0000256" key="1">
    <source>
        <dbReference type="SAM" id="MobiDB-lite"/>
    </source>
</evidence>
<reference evidence="2" key="1">
    <citation type="submission" date="2021-02" db="EMBL/GenBank/DDBJ databases">
        <authorList>
            <person name="Dougan E. K."/>
            <person name="Rhodes N."/>
            <person name="Thang M."/>
            <person name="Chan C."/>
        </authorList>
    </citation>
    <scope>NUCLEOTIDE SEQUENCE</scope>
</reference>
<evidence type="ECO:0000313" key="2">
    <source>
        <dbReference type="EMBL" id="CAE7468720.1"/>
    </source>
</evidence>
<dbReference type="Proteomes" id="UP000604046">
    <property type="component" value="Unassembled WGS sequence"/>
</dbReference>
<accession>A0A812SAG3</accession>
<comment type="caution">
    <text evidence="2">The sequence shown here is derived from an EMBL/GenBank/DDBJ whole genome shotgun (WGS) entry which is preliminary data.</text>
</comment>
<feature type="compositionally biased region" description="Low complexity" evidence="1">
    <location>
        <begin position="340"/>
        <end position="351"/>
    </location>
</feature>
<evidence type="ECO:0000313" key="3">
    <source>
        <dbReference type="Proteomes" id="UP000604046"/>
    </source>
</evidence>
<protein>
    <submittedName>
        <fullName evidence="2">Uncharacterized protein</fullName>
    </submittedName>
</protein>
<name>A0A812SAG3_9DINO</name>
<feature type="region of interest" description="Disordered" evidence="1">
    <location>
        <begin position="337"/>
        <end position="372"/>
    </location>
</feature>
<proteinExistence type="predicted"/>